<proteinExistence type="predicted"/>
<dbReference type="Proteomes" id="UP001500668">
    <property type="component" value="Unassembled WGS sequence"/>
</dbReference>
<dbReference type="Pfam" id="PF01814">
    <property type="entry name" value="Hemerythrin"/>
    <property type="match status" value="1"/>
</dbReference>
<organism evidence="2 3">
    <name type="scientific">Streptomyces crystallinus</name>
    <dbReference type="NCBI Taxonomy" id="68191"/>
    <lineage>
        <taxon>Bacteria</taxon>
        <taxon>Bacillati</taxon>
        <taxon>Actinomycetota</taxon>
        <taxon>Actinomycetes</taxon>
        <taxon>Kitasatosporales</taxon>
        <taxon>Streptomycetaceae</taxon>
        <taxon>Streptomyces</taxon>
    </lineage>
</organism>
<name>A0ABN1EZ28_9ACTN</name>
<reference evidence="2 3" key="1">
    <citation type="journal article" date="2019" name="Int. J. Syst. Evol. Microbiol.">
        <title>The Global Catalogue of Microorganisms (GCM) 10K type strain sequencing project: providing services to taxonomists for standard genome sequencing and annotation.</title>
        <authorList>
            <consortium name="The Broad Institute Genomics Platform"/>
            <consortium name="The Broad Institute Genome Sequencing Center for Infectious Disease"/>
            <person name="Wu L."/>
            <person name="Ma J."/>
        </authorList>
    </citation>
    <scope>NUCLEOTIDE SEQUENCE [LARGE SCALE GENOMIC DNA]</scope>
    <source>
        <strain evidence="2 3">JCM 5067</strain>
    </source>
</reference>
<evidence type="ECO:0000313" key="3">
    <source>
        <dbReference type="Proteomes" id="UP001500668"/>
    </source>
</evidence>
<accession>A0ABN1EZ28</accession>
<dbReference type="EMBL" id="BAAACA010000002">
    <property type="protein sequence ID" value="GAA0578015.1"/>
    <property type="molecule type" value="Genomic_DNA"/>
</dbReference>
<feature type="domain" description="Hemerythrin-like" evidence="1">
    <location>
        <begin position="39"/>
        <end position="176"/>
    </location>
</feature>
<gene>
    <name evidence="2" type="ORF">GCM10010394_03180</name>
</gene>
<evidence type="ECO:0000259" key="1">
    <source>
        <dbReference type="Pfam" id="PF01814"/>
    </source>
</evidence>
<dbReference type="CDD" id="cd12108">
    <property type="entry name" value="Hr-like"/>
    <property type="match status" value="1"/>
</dbReference>
<comment type="caution">
    <text evidence="2">The sequence shown here is derived from an EMBL/GenBank/DDBJ whole genome shotgun (WGS) entry which is preliminary data.</text>
</comment>
<keyword evidence="3" id="KW-1185">Reference proteome</keyword>
<protein>
    <recommendedName>
        <fullName evidence="1">Hemerythrin-like domain-containing protein</fullName>
    </recommendedName>
</protein>
<dbReference type="InterPro" id="IPR012312">
    <property type="entry name" value="Hemerythrin-like"/>
</dbReference>
<dbReference type="Gene3D" id="1.20.120.520">
    <property type="entry name" value="nmb1532 protein domain like"/>
    <property type="match status" value="1"/>
</dbReference>
<sequence>MGRAELLRTLAAVIGPLASNNWGIPDMTAATDNPGARMYQEFLAVHAILRRGTELVANAFERLGEGDQVSVKELIDTTQWLIDFTHHHHESEDELFWPVLHELYPGSVAAFDTLNDEHAELDRELGGLSRAVELLSAANEAGEQVGSAAVAQAAGAGTAAARKVRDILAGHLDTEEPVVRDLFPGVPADEVDRLRTAITEGSPKSGGHLVFGLLEDPEEAEGYDAILASFPVPFRSHRPQLVQLYIESKRALGVA</sequence>
<evidence type="ECO:0000313" key="2">
    <source>
        <dbReference type="EMBL" id="GAA0578015.1"/>
    </source>
</evidence>